<protein>
    <submittedName>
        <fullName evidence="1">Uncharacterized protein</fullName>
    </submittedName>
</protein>
<sequence length="127" mass="14339">MGVPRLSISAAQKLISSMKERSMASRKDDSVTSLISMLFFCSLLLHCNAFCYWPSNPEIGRPMFARASFEIEVRVNWGKGQHAEVQAGHVVSLLGRQEAAERWKCTVQRQRKGASSLERQKPTVSRR</sequence>
<organism evidence="1 2">
    <name type="scientific">Geodia barretti</name>
    <name type="common">Barrett's horny sponge</name>
    <dbReference type="NCBI Taxonomy" id="519541"/>
    <lineage>
        <taxon>Eukaryota</taxon>
        <taxon>Metazoa</taxon>
        <taxon>Porifera</taxon>
        <taxon>Demospongiae</taxon>
        <taxon>Heteroscleromorpha</taxon>
        <taxon>Tetractinellida</taxon>
        <taxon>Astrophorina</taxon>
        <taxon>Geodiidae</taxon>
        <taxon>Geodia</taxon>
    </lineage>
</organism>
<dbReference type="Proteomes" id="UP001174909">
    <property type="component" value="Unassembled WGS sequence"/>
</dbReference>
<dbReference type="AlphaFoldDB" id="A0AA35R051"/>
<name>A0AA35R051_GEOBA</name>
<proteinExistence type="predicted"/>
<reference evidence="1" key="1">
    <citation type="submission" date="2023-03" db="EMBL/GenBank/DDBJ databases">
        <authorList>
            <person name="Steffen K."/>
            <person name="Cardenas P."/>
        </authorList>
    </citation>
    <scope>NUCLEOTIDE SEQUENCE</scope>
</reference>
<keyword evidence="2" id="KW-1185">Reference proteome</keyword>
<gene>
    <name evidence="1" type="ORF">GBAR_LOCUS2604</name>
</gene>
<evidence type="ECO:0000313" key="1">
    <source>
        <dbReference type="EMBL" id="CAI7999094.1"/>
    </source>
</evidence>
<comment type="caution">
    <text evidence="1">The sequence shown here is derived from an EMBL/GenBank/DDBJ whole genome shotgun (WGS) entry which is preliminary data.</text>
</comment>
<accession>A0AA35R051</accession>
<dbReference type="EMBL" id="CASHTH010000355">
    <property type="protein sequence ID" value="CAI7999094.1"/>
    <property type="molecule type" value="Genomic_DNA"/>
</dbReference>
<evidence type="ECO:0000313" key="2">
    <source>
        <dbReference type="Proteomes" id="UP001174909"/>
    </source>
</evidence>